<dbReference type="Pfam" id="PF06745">
    <property type="entry name" value="ATPase"/>
    <property type="match status" value="1"/>
</dbReference>
<proteinExistence type="predicted"/>
<evidence type="ECO:0000313" key="5">
    <source>
        <dbReference type="Proteomes" id="UP000070257"/>
    </source>
</evidence>
<evidence type="ECO:0000256" key="2">
    <source>
        <dbReference type="ARBA" id="ARBA00022840"/>
    </source>
</evidence>
<dbReference type="AlphaFoldDB" id="A0A656YY46"/>
<keyword evidence="5" id="KW-1185">Reference proteome</keyword>
<gene>
    <name evidence="4" type="ORF">AKJ39_02650</name>
</gene>
<feature type="domain" description="KaiC-like" evidence="3">
    <location>
        <begin position="7"/>
        <end position="134"/>
    </location>
</feature>
<organism evidence="4 5">
    <name type="scientific">candidate division MSBL1 archaeon SCGC-AAA259J03</name>
    <dbReference type="NCBI Taxonomy" id="1698269"/>
    <lineage>
        <taxon>Archaea</taxon>
        <taxon>Methanobacteriati</taxon>
        <taxon>Methanobacteriota</taxon>
        <taxon>candidate division MSBL1</taxon>
    </lineage>
</organism>
<evidence type="ECO:0000259" key="3">
    <source>
        <dbReference type="Pfam" id="PF06745"/>
    </source>
</evidence>
<name>A0A656YY46_9EURY</name>
<reference evidence="4 5" key="1">
    <citation type="journal article" date="2016" name="Sci. Rep.">
        <title>Metabolic traits of an uncultured archaeal lineage -MSBL1- from brine pools of the Red Sea.</title>
        <authorList>
            <person name="Mwirichia R."/>
            <person name="Alam I."/>
            <person name="Rashid M."/>
            <person name="Vinu M."/>
            <person name="Ba-Alawi W."/>
            <person name="Anthony Kamau A."/>
            <person name="Kamanda Ngugi D."/>
            <person name="Goker M."/>
            <person name="Klenk H.P."/>
            <person name="Bajic V."/>
            <person name="Stingl U."/>
        </authorList>
    </citation>
    <scope>NUCLEOTIDE SEQUENCE [LARGE SCALE GENOMIC DNA]</scope>
    <source>
        <strain evidence="4">SCGC-AAA259J03</strain>
    </source>
</reference>
<protein>
    <recommendedName>
        <fullName evidence="3">KaiC-like domain-containing protein</fullName>
    </recommendedName>
</protein>
<keyword evidence="1" id="KW-0547">Nucleotide-binding</keyword>
<dbReference type="GO" id="GO:0005524">
    <property type="term" value="F:ATP binding"/>
    <property type="evidence" value="ECO:0007669"/>
    <property type="project" value="UniProtKB-KW"/>
</dbReference>
<evidence type="ECO:0000256" key="1">
    <source>
        <dbReference type="ARBA" id="ARBA00022741"/>
    </source>
</evidence>
<dbReference type="InterPro" id="IPR027417">
    <property type="entry name" value="P-loop_NTPase"/>
</dbReference>
<sequence>MEARENITRDDVDTLVDAIKSLVVDFNAKRLVIDSITAAKLRFNDEGIFRDFIFRLGTVLTGHECTVFLVSEGEDSSSFEVEDFIADGVIDLDYIPGEKKMVRQLNVVKMRGIDYISGSIDFTITSDGVNLYPKMVPQKSVAKTDFEQRKKPG</sequence>
<dbReference type="InterPro" id="IPR014774">
    <property type="entry name" value="KaiC-like_dom"/>
</dbReference>
<dbReference type="SUPFAM" id="SSF52540">
    <property type="entry name" value="P-loop containing nucleoside triphosphate hydrolases"/>
    <property type="match status" value="1"/>
</dbReference>
<accession>A0A656YY46</accession>
<keyword evidence="2" id="KW-0067">ATP-binding</keyword>
<dbReference type="Proteomes" id="UP000070257">
    <property type="component" value="Unassembled WGS sequence"/>
</dbReference>
<dbReference type="PANTHER" id="PTHR43637:SF1">
    <property type="entry name" value="UPF0273 PROTEIN TM_0370"/>
    <property type="match status" value="1"/>
</dbReference>
<comment type="caution">
    <text evidence="4">The sequence shown here is derived from an EMBL/GenBank/DDBJ whole genome shotgun (WGS) entry which is preliminary data.</text>
</comment>
<dbReference type="Gene3D" id="3.40.50.300">
    <property type="entry name" value="P-loop containing nucleotide triphosphate hydrolases"/>
    <property type="match status" value="1"/>
</dbReference>
<dbReference type="PANTHER" id="PTHR43637">
    <property type="entry name" value="UPF0273 PROTEIN TM_0370"/>
    <property type="match status" value="1"/>
</dbReference>
<dbReference type="EMBL" id="LHXT01000034">
    <property type="protein sequence ID" value="KXA98017.1"/>
    <property type="molecule type" value="Genomic_DNA"/>
</dbReference>
<evidence type="ECO:0000313" key="4">
    <source>
        <dbReference type="EMBL" id="KXA98017.1"/>
    </source>
</evidence>